<protein>
    <submittedName>
        <fullName evidence="6">Helix-turn-helix domain-containing protein</fullName>
    </submittedName>
</protein>
<dbReference type="KEGG" id="ppsc:EHS13_05510"/>
<evidence type="ECO:0000256" key="3">
    <source>
        <dbReference type="ARBA" id="ARBA00023163"/>
    </source>
</evidence>
<feature type="domain" description="HTH araC/xylS-type" evidence="5">
    <location>
        <begin position="675"/>
        <end position="774"/>
    </location>
</feature>
<dbReference type="Gene3D" id="6.10.340.10">
    <property type="match status" value="1"/>
</dbReference>
<keyword evidence="4" id="KW-0812">Transmembrane</keyword>
<evidence type="ECO:0000256" key="4">
    <source>
        <dbReference type="SAM" id="Phobius"/>
    </source>
</evidence>
<dbReference type="Gene3D" id="1.10.10.60">
    <property type="entry name" value="Homeodomain-like"/>
    <property type="match status" value="2"/>
</dbReference>
<reference evidence="7" key="1">
    <citation type="submission" date="2018-11" db="EMBL/GenBank/DDBJ databases">
        <title>Complete genome sequence of Paenibacillus sp. ML311-T8.</title>
        <authorList>
            <person name="Nam Y.-D."/>
            <person name="Kang J."/>
            <person name="Chung W.-H."/>
            <person name="Park Y.S."/>
        </authorList>
    </citation>
    <scope>NUCLEOTIDE SEQUENCE [LARGE SCALE GENOMIC DNA]</scope>
    <source>
        <strain evidence="7">ML311-T8</strain>
    </source>
</reference>
<dbReference type="InterPro" id="IPR020449">
    <property type="entry name" value="Tscrpt_reg_AraC-type_HTH"/>
</dbReference>
<accession>A0A6B8RD86</accession>
<evidence type="ECO:0000313" key="7">
    <source>
        <dbReference type="Proteomes" id="UP000426246"/>
    </source>
</evidence>
<dbReference type="Gene3D" id="3.30.70.270">
    <property type="match status" value="1"/>
</dbReference>
<dbReference type="PANTHER" id="PTHR43280:SF2">
    <property type="entry name" value="HTH-TYPE TRANSCRIPTIONAL REGULATOR EXSA"/>
    <property type="match status" value="1"/>
</dbReference>
<dbReference type="EMBL" id="CP034235">
    <property type="protein sequence ID" value="QGQ94401.1"/>
    <property type="molecule type" value="Genomic_DNA"/>
</dbReference>
<dbReference type="SUPFAM" id="SSF46689">
    <property type="entry name" value="Homeodomain-like"/>
    <property type="match status" value="1"/>
</dbReference>
<feature type="transmembrane region" description="Helical" evidence="4">
    <location>
        <begin position="12"/>
        <end position="36"/>
    </location>
</feature>
<dbReference type="RefSeq" id="WP_155699404.1">
    <property type="nucleotide sequence ID" value="NZ_CP034235.1"/>
</dbReference>
<keyword evidence="4" id="KW-1133">Transmembrane helix</keyword>
<keyword evidence="4" id="KW-0472">Membrane</keyword>
<dbReference type="InterPro" id="IPR018060">
    <property type="entry name" value="HTH_AraC"/>
</dbReference>
<dbReference type="Pfam" id="PF12833">
    <property type="entry name" value="HTH_18"/>
    <property type="match status" value="1"/>
</dbReference>
<dbReference type="InterPro" id="IPR009057">
    <property type="entry name" value="Homeodomain-like_sf"/>
</dbReference>
<feature type="transmembrane region" description="Helical" evidence="4">
    <location>
        <begin position="302"/>
        <end position="321"/>
    </location>
</feature>
<proteinExistence type="predicted"/>
<keyword evidence="3" id="KW-0804">Transcription</keyword>
<gene>
    <name evidence="6" type="ORF">EHS13_05510</name>
</gene>
<keyword evidence="7" id="KW-1185">Reference proteome</keyword>
<dbReference type="PANTHER" id="PTHR43280">
    <property type="entry name" value="ARAC-FAMILY TRANSCRIPTIONAL REGULATOR"/>
    <property type="match status" value="1"/>
</dbReference>
<dbReference type="PRINTS" id="PR00032">
    <property type="entry name" value="HTHARAC"/>
</dbReference>
<dbReference type="GO" id="GO:0003700">
    <property type="term" value="F:DNA-binding transcription factor activity"/>
    <property type="evidence" value="ECO:0007669"/>
    <property type="project" value="InterPro"/>
</dbReference>
<evidence type="ECO:0000259" key="5">
    <source>
        <dbReference type="PROSITE" id="PS01124"/>
    </source>
</evidence>
<dbReference type="OrthoDB" id="2650757at2"/>
<organism evidence="6 7">
    <name type="scientific">Paenibacillus psychroresistens</name>
    <dbReference type="NCBI Taxonomy" id="1778678"/>
    <lineage>
        <taxon>Bacteria</taxon>
        <taxon>Bacillati</taxon>
        <taxon>Bacillota</taxon>
        <taxon>Bacilli</taxon>
        <taxon>Bacillales</taxon>
        <taxon>Paenibacillaceae</taxon>
        <taxon>Paenibacillus</taxon>
    </lineage>
</organism>
<dbReference type="AlphaFoldDB" id="A0A6B8RD86"/>
<name>A0A6B8RD86_9BACL</name>
<dbReference type="SMART" id="SM00342">
    <property type="entry name" value="HTH_ARAC"/>
    <property type="match status" value="1"/>
</dbReference>
<dbReference type="Proteomes" id="UP000426246">
    <property type="component" value="Chromosome"/>
</dbReference>
<evidence type="ECO:0000256" key="1">
    <source>
        <dbReference type="ARBA" id="ARBA00023015"/>
    </source>
</evidence>
<keyword evidence="1" id="KW-0805">Transcription regulation</keyword>
<dbReference type="GO" id="GO:0043565">
    <property type="term" value="F:sequence-specific DNA binding"/>
    <property type="evidence" value="ECO:0007669"/>
    <property type="project" value="InterPro"/>
</dbReference>
<keyword evidence="2" id="KW-0238">DNA-binding</keyword>
<evidence type="ECO:0000256" key="2">
    <source>
        <dbReference type="ARBA" id="ARBA00023125"/>
    </source>
</evidence>
<dbReference type="PROSITE" id="PS01124">
    <property type="entry name" value="HTH_ARAC_FAMILY_2"/>
    <property type="match status" value="1"/>
</dbReference>
<dbReference type="Gene3D" id="3.30.450.20">
    <property type="entry name" value="PAS domain"/>
    <property type="match status" value="1"/>
</dbReference>
<dbReference type="InterPro" id="IPR043128">
    <property type="entry name" value="Rev_trsase/Diguanyl_cyclase"/>
</dbReference>
<evidence type="ECO:0000313" key="6">
    <source>
        <dbReference type="EMBL" id="QGQ94401.1"/>
    </source>
</evidence>
<sequence length="776" mass="89736">MILKIFQSKKYLIKIFLWITVVTLLIVSSFSALIYFNVESKVFKSEYENSRKLLVQMKFNIDYLDTMINNLTLSTYSNNKVKALMYLNEEETFDNLNIVNNLNDTIVANNSFIHSIYIYNNHKKIYYSTFNGIFQQDLQLDQALETYKVIPTLKAIVRKMGDQTVLSYVMYENMDKANHMDGAVILNIKLDWLLKNIKAINQVNETTHSQMYILDSKDQFIEMDQANPSVDEPLKTALKGAFDNTILSNKPGESEKTGFFTKRLNGEKFIVSYIHLENTGWTLLETKPYNEAYANLKQLLDMILFITAAVFIAALLLSFSVSRGIYRPVKRLIEQTSITGGAEQTGASLLQNQDEFAYLSGVYQQSRERLNQYNLEKNNNTAIMKLYFLKKLLINSSSLNSFEFEGLLKELNDSLSKDKPFVLCVLRIDNYKEFLQSKSLNNRELLRFAISNITTECISEAFVAQTVDMKEDSFTILLNVEDHADYEERLKQLLQAAQSYITNYYHVSISVAISSRITEFAAITVEYNNAYNYSLYRYIFGNKVIISEALIAKQIGTEDIEDVLELENKFIDSVRKGDLAKIGDKFDVLFEHISKLEYNDIMLVNMHLLHHFRKVIYELNHMRKEPISVHDLLMNRDLNELETLDEFKQHLRGILNTIGDEGKEIGIKGNLVVADTIKEIINNNYHDSELGAAGISAMLKLTPYKLSKISKEYFGMTIPEYINEIRLNKAVEWMENSKLSIQEIMRRVGVENESYFYKLFKAKFGTTPREYRAERS</sequence>